<dbReference type="PANTHER" id="PTHR21181:SF7">
    <property type="entry name" value="ER MEMBRANE PROTEIN COMPLEX SUBUNIT 5"/>
    <property type="match status" value="1"/>
</dbReference>
<dbReference type="GO" id="GO:0005886">
    <property type="term" value="C:plasma membrane"/>
    <property type="evidence" value="ECO:0007669"/>
    <property type="project" value="TreeGrafter"/>
</dbReference>
<dbReference type="STRING" id="4829.A0A168QBP7"/>
<reference evidence="9" key="1">
    <citation type="submission" date="2016-04" db="EMBL/GenBank/DDBJ databases">
        <authorList>
            <person name="Evans L.H."/>
            <person name="Alamgir A."/>
            <person name="Owens N."/>
            <person name="Weber N.D."/>
            <person name="Virtaneva K."/>
            <person name="Barbian K."/>
            <person name="Babar A."/>
            <person name="Rosenke K."/>
        </authorList>
    </citation>
    <scope>NUCLEOTIDE SEQUENCE [LARGE SCALE GENOMIC DNA]</scope>
    <source>
        <strain evidence="9">CBS 101.48</strain>
    </source>
</reference>
<dbReference type="GO" id="GO:0022890">
    <property type="term" value="F:inorganic cation transmembrane transporter activity"/>
    <property type="evidence" value="ECO:0007669"/>
    <property type="project" value="TreeGrafter"/>
</dbReference>
<dbReference type="EMBL" id="LT554351">
    <property type="protein sequence ID" value="SAM04208.1"/>
    <property type="molecule type" value="Genomic_DNA"/>
</dbReference>
<dbReference type="InterPro" id="IPR018937">
    <property type="entry name" value="MMgT"/>
</dbReference>
<dbReference type="GO" id="GO:0072546">
    <property type="term" value="C:EMC complex"/>
    <property type="evidence" value="ECO:0007669"/>
    <property type="project" value="TreeGrafter"/>
</dbReference>
<evidence type="ECO:0000256" key="5">
    <source>
        <dbReference type="ARBA" id="ARBA00022824"/>
    </source>
</evidence>
<dbReference type="PANTHER" id="PTHR21181">
    <property type="match status" value="1"/>
</dbReference>
<keyword evidence="7 8" id="KW-0472">Membrane</keyword>
<evidence type="ECO:0000256" key="7">
    <source>
        <dbReference type="ARBA" id="ARBA00023136"/>
    </source>
</evidence>
<keyword evidence="4 8" id="KW-0812">Transmembrane</keyword>
<feature type="transmembrane region" description="Helical" evidence="8">
    <location>
        <begin position="7"/>
        <end position="27"/>
    </location>
</feature>
<keyword evidence="6 8" id="KW-1133">Transmembrane helix</keyword>
<comment type="subunit">
    <text evidence="3">Component of the ER membrane protein complex (EMC).</text>
</comment>
<dbReference type="OrthoDB" id="44756at2759"/>
<keyword evidence="5" id="KW-0256">Endoplasmic reticulum</keyword>
<dbReference type="Proteomes" id="UP000078561">
    <property type="component" value="Unassembled WGS sequence"/>
</dbReference>
<evidence type="ECO:0000313" key="10">
    <source>
        <dbReference type="Proteomes" id="UP000078561"/>
    </source>
</evidence>
<dbReference type="Pfam" id="PF10270">
    <property type="entry name" value="MMgT"/>
    <property type="match status" value="1"/>
</dbReference>
<evidence type="ECO:0000256" key="6">
    <source>
        <dbReference type="ARBA" id="ARBA00022989"/>
    </source>
</evidence>
<comment type="subcellular location">
    <subcellularLocation>
        <location evidence="1">Endoplasmic reticulum membrane</location>
        <topology evidence="1">Multi-pass membrane protein</topology>
    </subcellularLocation>
</comment>
<dbReference type="AlphaFoldDB" id="A0A168QBP7"/>
<dbReference type="InParanoid" id="A0A168QBP7"/>
<dbReference type="GO" id="GO:0005794">
    <property type="term" value="C:Golgi apparatus"/>
    <property type="evidence" value="ECO:0007669"/>
    <property type="project" value="TreeGrafter"/>
</dbReference>
<evidence type="ECO:0000313" key="9">
    <source>
        <dbReference type="EMBL" id="SAM04208.1"/>
    </source>
</evidence>
<name>A0A168QBP7_ABSGL</name>
<evidence type="ECO:0000256" key="4">
    <source>
        <dbReference type="ARBA" id="ARBA00022692"/>
    </source>
</evidence>
<gene>
    <name evidence="9" type="primary">ABSGL_10068.1 scaffold 11786</name>
</gene>
<organism evidence="9">
    <name type="scientific">Absidia glauca</name>
    <name type="common">Pin mould</name>
    <dbReference type="NCBI Taxonomy" id="4829"/>
    <lineage>
        <taxon>Eukaryota</taxon>
        <taxon>Fungi</taxon>
        <taxon>Fungi incertae sedis</taxon>
        <taxon>Mucoromycota</taxon>
        <taxon>Mucoromycotina</taxon>
        <taxon>Mucoromycetes</taxon>
        <taxon>Mucorales</taxon>
        <taxon>Cunninghamellaceae</taxon>
        <taxon>Absidia</taxon>
    </lineage>
</organism>
<comment type="similarity">
    <text evidence="2">Belongs to the membrane magnesium transporter (TC 1.A.67) family.</text>
</comment>
<accession>A0A168QBP7</accession>
<evidence type="ECO:0000256" key="2">
    <source>
        <dbReference type="ARBA" id="ARBA00006109"/>
    </source>
</evidence>
<evidence type="ECO:0000256" key="3">
    <source>
        <dbReference type="ARBA" id="ARBA00011276"/>
    </source>
</evidence>
<sequence>MTTNVYLGKVVAIVGTLFLFHSAFSTYEHLAYLKAVDQTESSLPIEIVLECILSAIVVLVGVIFSADPFKNILMENEIKKMTIDKIDTRPSFITFNYRKVTSTMAQLERKL</sequence>
<dbReference type="GO" id="GO:0005769">
    <property type="term" value="C:early endosome"/>
    <property type="evidence" value="ECO:0007669"/>
    <property type="project" value="TreeGrafter"/>
</dbReference>
<keyword evidence="10" id="KW-1185">Reference proteome</keyword>
<feature type="transmembrane region" description="Helical" evidence="8">
    <location>
        <begin position="47"/>
        <end position="66"/>
    </location>
</feature>
<protein>
    <recommendedName>
        <fullName evidence="11">Membrane magnesium transporter</fullName>
    </recommendedName>
</protein>
<evidence type="ECO:0000256" key="8">
    <source>
        <dbReference type="SAM" id="Phobius"/>
    </source>
</evidence>
<evidence type="ECO:0008006" key="11">
    <source>
        <dbReference type="Google" id="ProtNLM"/>
    </source>
</evidence>
<dbReference type="OMA" id="CYGIVHL"/>
<proteinExistence type="inferred from homology"/>
<evidence type="ECO:0000256" key="1">
    <source>
        <dbReference type="ARBA" id="ARBA00004477"/>
    </source>
</evidence>